<organism evidence="2 3">
    <name type="scientific">Cuscuta campestris</name>
    <dbReference type="NCBI Taxonomy" id="132261"/>
    <lineage>
        <taxon>Eukaryota</taxon>
        <taxon>Viridiplantae</taxon>
        <taxon>Streptophyta</taxon>
        <taxon>Embryophyta</taxon>
        <taxon>Tracheophyta</taxon>
        <taxon>Spermatophyta</taxon>
        <taxon>Magnoliopsida</taxon>
        <taxon>eudicotyledons</taxon>
        <taxon>Gunneridae</taxon>
        <taxon>Pentapetalae</taxon>
        <taxon>asterids</taxon>
        <taxon>lamiids</taxon>
        <taxon>Solanales</taxon>
        <taxon>Convolvulaceae</taxon>
        <taxon>Cuscuteae</taxon>
        <taxon>Cuscuta</taxon>
        <taxon>Cuscuta subgen. Grammica</taxon>
        <taxon>Cuscuta sect. Cleistogrammica</taxon>
    </lineage>
</organism>
<proteinExistence type="inferred from homology"/>
<dbReference type="InterPro" id="IPR011990">
    <property type="entry name" value="TPR-like_helical_dom_sf"/>
</dbReference>
<evidence type="ECO:0000313" key="2">
    <source>
        <dbReference type="EMBL" id="VFQ61955.1"/>
    </source>
</evidence>
<dbReference type="PANTHER" id="PTHR46128">
    <property type="entry name" value="MITOCHONDRIAL GROUP I INTRON SPLICING FACTOR CCM1"/>
    <property type="match status" value="1"/>
</dbReference>
<reference evidence="2 3" key="1">
    <citation type="submission" date="2018-04" db="EMBL/GenBank/DDBJ databases">
        <authorList>
            <person name="Vogel A."/>
        </authorList>
    </citation>
    <scope>NUCLEOTIDE SEQUENCE [LARGE SCALE GENOMIC DNA]</scope>
</reference>
<comment type="similarity">
    <text evidence="1">Belongs to the PPR family. P subfamily.</text>
</comment>
<keyword evidence="3" id="KW-1185">Reference proteome</keyword>
<dbReference type="Proteomes" id="UP000595140">
    <property type="component" value="Unassembled WGS sequence"/>
</dbReference>
<sequence>MLMMIIEVKLPGIFCHRGIASGNPSSRPLHYQSLLYIPLDEYPHHAAANAYIKSMTLKLMWDKAFKLIEEFDKGSFIYKPDAAEYNKCVTYLCVQFWLDGAFHLIPVMFNKGITLDAITYKMVIRQCCMLNPVMDKAFIKERFDKAKWLFTEMMSSSSRYKSVTLDNNTFHKLVDSLCEYGFVEDALHLVQLIINEQGEGSKILDAHTCRCLVGELYGQGNARLAADALKDMVALGYVEAGPTDGVFRVLDGSLVPNSLVHILVKSELEVRHMRERNAAKFGLPASDSGDDDYRFWSDGVSLTWFYKKDEKGDTNDENTD</sequence>
<dbReference type="AlphaFoldDB" id="A0A484KBU4"/>
<name>A0A484KBU4_9ASTE</name>
<gene>
    <name evidence="2" type="ORF">CCAM_LOCUS3731</name>
</gene>
<evidence type="ECO:0000256" key="1">
    <source>
        <dbReference type="ARBA" id="ARBA00007626"/>
    </source>
</evidence>
<evidence type="ECO:0000313" key="3">
    <source>
        <dbReference type="Proteomes" id="UP000595140"/>
    </source>
</evidence>
<evidence type="ECO:0008006" key="4">
    <source>
        <dbReference type="Google" id="ProtNLM"/>
    </source>
</evidence>
<accession>A0A484KBU4</accession>
<dbReference type="Gene3D" id="1.25.40.10">
    <property type="entry name" value="Tetratricopeptide repeat domain"/>
    <property type="match status" value="2"/>
</dbReference>
<dbReference type="OrthoDB" id="185373at2759"/>
<protein>
    <recommendedName>
        <fullName evidence="4">Pentacotripeptide-repeat region of PRORP domain-containing protein</fullName>
    </recommendedName>
</protein>
<dbReference type="PANTHER" id="PTHR46128:SF211">
    <property type="entry name" value="PENTACOTRIPEPTIDE-REPEAT REGION OF PRORP DOMAIN-CONTAINING PROTEIN"/>
    <property type="match status" value="1"/>
</dbReference>
<dbReference type="EMBL" id="OOIL02000215">
    <property type="protein sequence ID" value="VFQ61955.1"/>
    <property type="molecule type" value="Genomic_DNA"/>
</dbReference>
<dbReference type="InterPro" id="IPR050872">
    <property type="entry name" value="PPR_P_subfamily"/>
</dbReference>